<protein>
    <submittedName>
        <fullName evidence="11">Na+/H+ antiporter subunit D</fullName>
    </submittedName>
</protein>
<evidence type="ECO:0000259" key="10">
    <source>
        <dbReference type="Pfam" id="PF00361"/>
    </source>
</evidence>
<comment type="caution">
    <text evidence="11">The sequence shown here is derived from an EMBL/GenBank/DDBJ whole genome shotgun (WGS) entry which is preliminary data.</text>
</comment>
<dbReference type="Proteomes" id="UP000659496">
    <property type="component" value="Unassembled WGS sequence"/>
</dbReference>
<feature type="transmembrane region" description="Helical" evidence="9">
    <location>
        <begin position="202"/>
        <end position="228"/>
    </location>
</feature>
<dbReference type="NCBIfam" id="NF009306">
    <property type="entry name" value="PRK12663.1"/>
    <property type="match status" value="1"/>
</dbReference>
<keyword evidence="6 9" id="KW-1133">Transmembrane helix</keyword>
<dbReference type="Pfam" id="PF00361">
    <property type="entry name" value="Proton_antipo_M"/>
    <property type="match status" value="1"/>
</dbReference>
<dbReference type="PANTHER" id="PTHR42703:SF1">
    <property type="entry name" value="NA(+)_H(+) ANTIPORTER SUBUNIT D1"/>
    <property type="match status" value="1"/>
</dbReference>
<gene>
    <name evidence="11" type="ORF">H9659_03500</name>
</gene>
<evidence type="ECO:0000313" key="12">
    <source>
        <dbReference type="Proteomes" id="UP000659496"/>
    </source>
</evidence>
<feature type="transmembrane region" description="Helical" evidence="9">
    <location>
        <begin position="107"/>
        <end position="124"/>
    </location>
</feature>
<dbReference type="EMBL" id="JACSQY010000002">
    <property type="protein sequence ID" value="MBD7907398.1"/>
    <property type="molecule type" value="Genomic_DNA"/>
</dbReference>
<keyword evidence="12" id="KW-1185">Reference proteome</keyword>
<evidence type="ECO:0000256" key="8">
    <source>
        <dbReference type="RuleBase" id="RU000320"/>
    </source>
</evidence>
<keyword evidence="4" id="KW-1003">Cell membrane</keyword>
<keyword evidence="5 8" id="KW-0812">Transmembrane</keyword>
<accession>A0ABR8PGY1</accession>
<feature type="transmembrane region" description="Helical" evidence="9">
    <location>
        <begin position="161"/>
        <end position="182"/>
    </location>
</feature>
<feature type="transmembrane region" description="Helical" evidence="9">
    <location>
        <begin position="130"/>
        <end position="149"/>
    </location>
</feature>
<dbReference type="NCBIfam" id="NF005818">
    <property type="entry name" value="PRK07691.1"/>
    <property type="match status" value="1"/>
</dbReference>
<evidence type="ECO:0000256" key="5">
    <source>
        <dbReference type="ARBA" id="ARBA00022692"/>
    </source>
</evidence>
<dbReference type="InterPro" id="IPR001750">
    <property type="entry name" value="ND/Mrp_TM"/>
</dbReference>
<reference evidence="11 12" key="1">
    <citation type="submission" date="2020-08" db="EMBL/GenBank/DDBJ databases">
        <title>A Genomic Blueprint of the Chicken Gut Microbiome.</title>
        <authorList>
            <person name="Gilroy R."/>
            <person name="Ravi A."/>
            <person name="Getino M."/>
            <person name="Pursley I."/>
            <person name="Horton D.L."/>
            <person name="Alikhan N.-F."/>
            <person name="Baker D."/>
            <person name="Gharbi K."/>
            <person name="Hall N."/>
            <person name="Watson M."/>
            <person name="Adriaenssens E.M."/>
            <person name="Foster-Nyarko E."/>
            <person name="Jarju S."/>
            <person name="Secka A."/>
            <person name="Antonio M."/>
            <person name="Oren A."/>
            <person name="Chaudhuri R."/>
            <person name="La Ragione R.M."/>
            <person name="Hildebrand F."/>
            <person name="Pallen M.J."/>
        </authorList>
    </citation>
    <scope>NUCLEOTIDE SEQUENCE [LARGE SCALE GENOMIC DNA]</scope>
    <source>
        <strain evidence="11 12">Sa3CUA8</strain>
    </source>
</reference>
<evidence type="ECO:0000256" key="1">
    <source>
        <dbReference type="ARBA" id="ARBA00004651"/>
    </source>
</evidence>
<feature type="transmembrane region" description="Helical" evidence="9">
    <location>
        <begin position="31"/>
        <end position="49"/>
    </location>
</feature>
<dbReference type="InterPro" id="IPR050586">
    <property type="entry name" value="CPA3_Na-H_Antiporter_D"/>
</dbReference>
<organism evidence="11 12">
    <name type="scientific">Sporosarcina gallistercoris</name>
    <dbReference type="NCBI Taxonomy" id="2762245"/>
    <lineage>
        <taxon>Bacteria</taxon>
        <taxon>Bacillati</taxon>
        <taxon>Bacillota</taxon>
        <taxon>Bacilli</taxon>
        <taxon>Bacillales</taxon>
        <taxon>Caryophanaceae</taxon>
        <taxon>Sporosarcina</taxon>
    </lineage>
</organism>
<keyword evidence="7 9" id="KW-0472">Membrane</keyword>
<feature type="transmembrane region" description="Helical" evidence="9">
    <location>
        <begin position="240"/>
        <end position="263"/>
    </location>
</feature>
<dbReference type="PANTHER" id="PTHR42703">
    <property type="entry name" value="NADH DEHYDROGENASE"/>
    <property type="match status" value="1"/>
</dbReference>
<keyword evidence="3" id="KW-0050">Antiport</keyword>
<comment type="similarity">
    <text evidence="2">Belongs to the CPA3 antiporters (TC 2.A.63) subunit D family.</text>
</comment>
<evidence type="ECO:0000256" key="4">
    <source>
        <dbReference type="ARBA" id="ARBA00022475"/>
    </source>
</evidence>
<feature type="domain" description="NADH:quinone oxidoreductase/Mrp antiporter transmembrane" evidence="10">
    <location>
        <begin position="128"/>
        <end position="416"/>
    </location>
</feature>
<feature type="transmembrane region" description="Helical" evidence="9">
    <location>
        <begin position="337"/>
        <end position="355"/>
    </location>
</feature>
<evidence type="ECO:0000256" key="9">
    <source>
        <dbReference type="SAM" id="Phobius"/>
    </source>
</evidence>
<feature type="transmembrane region" description="Helical" evidence="9">
    <location>
        <begin position="269"/>
        <end position="291"/>
    </location>
</feature>
<dbReference type="PRINTS" id="PR01437">
    <property type="entry name" value="NUOXDRDTASE4"/>
</dbReference>
<evidence type="ECO:0000256" key="2">
    <source>
        <dbReference type="ARBA" id="ARBA00005346"/>
    </source>
</evidence>
<evidence type="ECO:0000256" key="6">
    <source>
        <dbReference type="ARBA" id="ARBA00022989"/>
    </source>
</evidence>
<dbReference type="RefSeq" id="WP_191688577.1">
    <property type="nucleotide sequence ID" value="NZ_JACSQY010000002.1"/>
</dbReference>
<comment type="subcellular location">
    <subcellularLocation>
        <location evidence="1">Cell membrane</location>
        <topology evidence="1">Multi-pass membrane protein</topology>
    </subcellularLocation>
    <subcellularLocation>
        <location evidence="8">Membrane</location>
        <topology evidence="8">Multi-pass membrane protein</topology>
    </subcellularLocation>
</comment>
<keyword evidence="3" id="KW-0813">Transport</keyword>
<proteinExistence type="inferred from homology"/>
<evidence type="ECO:0000256" key="3">
    <source>
        <dbReference type="ARBA" id="ARBA00022449"/>
    </source>
</evidence>
<evidence type="ECO:0000256" key="7">
    <source>
        <dbReference type="ARBA" id="ARBA00023136"/>
    </source>
</evidence>
<evidence type="ECO:0000313" key="11">
    <source>
        <dbReference type="EMBL" id="MBD7907398.1"/>
    </source>
</evidence>
<feature type="transmembrane region" description="Helical" evidence="9">
    <location>
        <begin position="367"/>
        <end position="385"/>
    </location>
</feature>
<feature type="transmembrane region" description="Helical" evidence="9">
    <location>
        <begin position="6"/>
        <end position="24"/>
    </location>
</feature>
<feature type="transmembrane region" description="Helical" evidence="9">
    <location>
        <begin position="447"/>
        <end position="469"/>
    </location>
</feature>
<dbReference type="InterPro" id="IPR003918">
    <property type="entry name" value="NADH_UbQ_OxRdtase"/>
</dbReference>
<sequence>MNNALVLPVLIPLLTAIVLTFFRNSFVLQRALSFLATASSAGIGVHLLLRVQSEGILRLDFGGWEPPYGILFVGDSFALLLVTAAATVTNIILLYAFSTIGEAYEKMYVYPLILFLLAGVNGSFLTGDIFNLFVCFEVMLLASYALLILGGRKVQLVEAFTYITINVLASWFFLLAIAYLYGATGTLNMAQLAVRVTENGQGPVLTVISLIFLLVFSLKAGLLLYFWLPGSYSAPPAAIAALFGALLTKVGIYALIRIFTLVFHHSPEITQTIIGIMAALTLIGGSIGALSSTDIRQIIAYNVVIAVGFILVGLAAGNEVALQGSIYYVLHDMVVKAMLFLAGGLMISLTGKAKIEEISGLLRNYPALGWLFFVAMLSLTGIPPFSGFIGKVLLGEGLIEAETYVLLTLAFVSSLFVLYSLLRIFLNCFMGEAIIGSEEQVVLKKRTLLPIVILGALTLAIGIGADWLAPFVNDAAATLVDPQSYIDAVLDKEALLRN</sequence>
<name>A0ABR8PGY1_9BACL</name>
<feature type="transmembrane region" description="Helical" evidence="9">
    <location>
        <begin position="405"/>
        <end position="426"/>
    </location>
</feature>
<feature type="transmembrane region" description="Helical" evidence="9">
    <location>
        <begin position="298"/>
        <end position="317"/>
    </location>
</feature>
<feature type="transmembrane region" description="Helical" evidence="9">
    <location>
        <begin position="69"/>
        <end position="95"/>
    </location>
</feature>